<name>A0A6I7HQC6_9HYPH</name>
<keyword evidence="3" id="KW-0378">Hydrolase</keyword>
<dbReference type="PANTHER" id="PTHR38591:SF1">
    <property type="entry name" value="BLL1000 PROTEIN"/>
    <property type="match status" value="1"/>
</dbReference>
<dbReference type="PANTHER" id="PTHR38591">
    <property type="entry name" value="HYDROLASE"/>
    <property type="match status" value="1"/>
</dbReference>
<dbReference type="AlphaFoldDB" id="A0A6I7HQC6"/>
<dbReference type="Proteomes" id="UP000252582">
    <property type="component" value="Unassembled WGS sequence"/>
</dbReference>
<dbReference type="Pfam" id="PF17186">
    <property type="entry name" value="Lipocalin_9"/>
    <property type="match status" value="1"/>
</dbReference>
<keyword evidence="1" id="KW-0732">Signal</keyword>
<proteinExistence type="predicted"/>
<accession>A0A6I7HQC6</accession>
<protein>
    <submittedName>
        <fullName evidence="3">Putative secreted hydrolase</fullName>
    </submittedName>
</protein>
<evidence type="ECO:0000259" key="2">
    <source>
        <dbReference type="Pfam" id="PF07143"/>
    </source>
</evidence>
<evidence type="ECO:0000313" key="3">
    <source>
        <dbReference type="EMBL" id="RCW27326.1"/>
    </source>
</evidence>
<evidence type="ECO:0000313" key="4">
    <source>
        <dbReference type="Proteomes" id="UP000252582"/>
    </source>
</evidence>
<dbReference type="Gene3D" id="2.40.370.10">
    <property type="entry name" value="AttH-like domain"/>
    <property type="match status" value="2"/>
</dbReference>
<dbReference type="SUPFAM" id="SSF159245">
    <property type="entry name" value="AttH-like"/>
    <property type="match status" value="1"/>
</dbReference>
<gene>
    <name evidence="3" type="ORF">DFR48_103289</name>
</gene>
<dbReference type="Pfam" id="PF07143">
    <property type="entry name" value="CrtC"/>
    <property type="match status" value="1"/>
</dbReference>
<dbReference type="GO" id="GO:0016787">
    <property type="term" value="F:hydrolase activity"/>
    <property type="evidence" value="ECO:0007669"/>
    <property type="project" value="UniProtKB-KW"/>
</dbReference>
<keyword evidence="4" id="KW-1185">Reference proteome</keyword>
<feature type="chain" id="PRO_5026082638" evidence="1">
    <location>
        <begin position="20"/>
        <end position="362"/>
    </location>
</feature>
<feature type="domain" description="AttH" evidence="2">
    <location>
        <begin position="63"/>
        <end position="237"/>
    </location>
</feature>
<dbReference type="InterPro" id="IPR010791">
    <property type="entry name" value="AttH_dom"/>
</dbReference>
<dbReference type="InterPro" id="IPR023374">
    <property type="entry name" value="AttH-like_dom_sf"/>
</dbReference>
<sequence>MNVRACLLRLLFLVLSVLAAVPGPSRAQGFAGLGTQAEGFAVPERGVPLVFPRDHGAHPDYRIEWWYLTANLRSAAGRSFGLQWTLFRSALTPGGKDASQIWMGHAAATSAERHLVAERLARGGSGQAGVTLAPFSAWIDDWKMESRVSAGALAAGADPLSSLALGASGKDFRYSMELEARGPLVPQGDRGYSVKSVEGQASYYYSQPFYTIRGTLVLPEGEVAVTGEAWLDREWSSQPLSAGQTGWDWFSLHLGSGEKLMAFRLRGDGQGYTSGTWISADGRPTPLGPSDLAVTPLDTARVAGHVLPVRWRVEVPGHGFDVTTEALNVDAWMTVSFPYWEGPIRFSGSHEGQGYLEMTGYR</sequence>
<dbReference type="EMBL" id="QPIX01000003">
    <property type="protein sequence ID" value="RCW27326.1"/>
    <property type="molecule type" value="Genomic_DNA"/>
</dbReference>
<feature type="signal peptide" evidence="1">
    <location>
        <begin position="1"/>
        <end position="19"/>
    </location>
</feature>
<organism evidence="3 4">
    <name type="scientific">Ciceribacter lividus</name>
    <dbReference type="NCBI Taxonomy" id="1197950"/>
    <lineage>
        <taxon>Bacteria</taxon>
        <taxon>Pseudomonadati</taxon>
        <taxon>Pseudomonadota</taxon>
        <taxon>Alphaproteobacteria</taxon>
        <taxon>Hyphomicrobiales</taxon>
        <taxon>Rhizobiaceae</taxon>
        <taxon>Ciceribacter</taxon>
    </lineage>
</organism>
<dbReference type="RefSeq" id="WP_114362568.1">
    <property type="nucleotide sequence ID" value="NZ_QPIX01000003.1"/>
</dbReference>
<reference evidence="3 4" key="1">
    <citation type="submission" date="2018-07" db="EMBL/GenBank/DDBJ databases">
        <title>Genomic Encyclopedia of Type Strains, Phase IV (KMG-IV): sequencing the most valuable type-strain genomes for metagenomic binning, comparative biology and taxonomic classification.</title>
        <authorList>
            <person name="Goeker M."/>
        </authorList>
    </citation>
    <scope>NUCLEOTIDE SEQUENCE [LARGE SCALE GENOMIC DNA]</scope>
    <source>
        <strain evidence="3 4">DSM 25528</strain>
    </source>
</reference>
<evidence type="ECO:0000256" key="1">
    <source>
        <dbReference type="SAM" id="SignalP"/>
    </source>
</evidence>
<comment type="caution">
    <text evidence="3">The sequence shown here is derived from an EMBL/GenBank/DDBJ whole genome shotgun (WGS) entry which is preliminary data.</text>
</comment>